<gene>
    <name evidence="11 14" type="primary">xerD</name>
    <name evidence="14" type="ORF">GCM10011322_21790</name>
</gene>
<dbReference type="Gene3D" id="1.10.150.130">
    <property type="match status" value="1"/>
</dbReference>
<evidence type="ECO:0000256" key="2">
    <source>
        <dbReference type="ARBA" id="ARBA00010450"/>
    </source>
</evidence>
<feature type="active site" evidence="11">
    <location>
        <position position="168"/>
    </location>
</feature>
<dbReference type="InterPro" id="IPR013762">
    <property type="entry name" value="Integrase-like_cat_sf"/>
</dbReference>
<keyword evidence="7 11" id="KW-0229">DNA integration</keyword>
<name>A0A917Q7Y1_9HYPH</name>
<dbReference type="InterPro" id="IPR050090">
    <property type="entry name" value="Tyrosine_recombinase_XerCD"/>
</dbReference>
<evidence type="ECO:0000259" key="12">
    <source>
        <dbReference type="PROSITE" id="PS51898"/>
    </source>
</evidence>
<dbReference type="AlphaFoldDB" id="A0A917Q7Y1"/>
<dbReference type="EMBL" id="BMMF01000005">
    <property type="protein sequence ID" value="GGK34693.1"/>
    <property type="molecule type" value="Genomic_DNA"/>
</dbReference>
<evidence type="ECO:0000256" key="3">
    <source>
        <dbReference type="ARBA" id="ARBA00015810"/>
    </source>
</evidence>
<evidence type="ECO:0000256" key="8">
    <source>
        <dbReference type="ARBA" id="ARBA00023125"/>
    </source>
</evidence>
<dbReference type="GO" id="GO:0009037">
    <property type="term" value="F:tyrosine-based site-specific recombinase activity"/>
    <property type="evidence" value="ECO:0007669"/>
    <property type="project" value="UniProtKB-UniRule"/>
</dbReference>
<keyword evidence="6 11" id="KW-0159">Chromosome partition</keyword>
<dbReference type="InterPro" id="IPR011932">
    <property type="entry name" value="Recomb_XerD"/>
</dbReference>
<evidence type="ECO:0000256" key="5">
    <source>
        <dbReference type="ARBA" id="ARBA00022618"/>
    </source>
</evidence>
<keyword evidence="4 11" id="KW-0963">Cytoplasm</keyword>
<dbReference type="Proteomes" id="UP000600449">
    <property type="component" value="Unassembled WGS sequence"/>
</dbReference>
<feature type="active site" description="O-(3'-phospho-DNA)-tyrosine intermediate" evidence="11">
    <location>
        <position position="297"/>
    </location>
</feature>
<dbReference type="HAMAP" id="MF_01807">
    <property type="entry name" value="Recomb_XerD"/>
    <property type="match status" value="1"/>
</dbReference>
<evidence type="ECO:0000256" key="7">
    <source>
        <dbReference type="ARBA" id="ARBA00022908"/>
    </source>
</evidence>
<dbReference type="PROSITE" id="PS51898">
    <property type="entry name" value="TYR_RECOMBINASE"/>
    <property type="match status" value="1"/>
</dbReference>
<dbReference type="NCBIfam" id="NF001399">
    <property type="entry name" value="PRK00283.1"/>
    <property type="match status" value="1"/>
</dbReference>
<accession>A0A917Q7Y1</accession>
<feature type="domain" description="Tyr recombinase" evidence="12">
    <location>
        <begin position="118"/>
        <end position="310"/>
    </location>
</feature>
<dbReference type="PANTHER" id="PTHR30349:SF90">
    <property type="entry name" value="TYROSINE RECOMBINASE XERD"/>
    <property type="match status" value="1"/>
</dbReference>
<comment type="subcellular location">
    <subcellularLocation>
        <location evidence="1 11">Cytoplasm</location>
    </subcellularLocation>
</comment>
<keyword evidence="8 11" id="KW-0238">DNA-binding</keyword>
<evidence type="ECO:0000256" key="1">
    <source>
        <dbReference type="ARBA" id="ARBA00004496"/>
    </source>
</evidence>
<dbReference type="RefSeq" id="WP_188912651.1">
    <property type="nucleotide sequence ID" value="NZ_BMMF01000005.1"/>
</dbReference>
<dbReference type="GO" id="GO:0051301">
    <property type="term" value="P:cell division"/>
    <property type="evidence" value="ECO:0007669"/>
    <property type="project" value="UniProtKB-KW"/>
</dbReference>
<keyword evidence="5 11" id="KW-0132">Cell division</keyword>
<evidence type="ECO:0000256" key="11">
    <source>
        <dbReference type="HAMAP-Rule" id="MF_01807"/>
    </source>
</evidence>
<proteinExistence type="inferred from homology"/>
<feature type="active site" evidence="11">
    <location>
        <position position="192"/>
    </location>
</feature>
<comment type="function">
    <text evidence="11">Site-specific tyrosine recombinase, which acts by catalyzing the cutting and rejoining of the recombining DNA molecules. The XerC-XerD complex is essential to convert dimers of the bacterial chromosome into monomers to permit their segregation at cell division. It also contributes to the segregational stability of plasmids.</text>
</comment>
<evidence type="ECO:0000256" key="9">
    <source>
        <dbReference type="ARBA" id="ARBA00023172"/>
    </source>
</evidence>
<dbReference type="InterPro" id="IPR004107">
    <property type="entry name" value="Integrase_SAM-like_N"/>
</dbReference>
<feature type="active site" evidence="11">
    <location>
        <position position="262"/>
    </location>
</feature>
<dbReference type="InterPro" id="IPR011010">
    <property type="entry name" value="DNA_brk_join_enz"/>
</dbReference>
<feature type="active site" evidence="11">
    <location>
        <position position="288"/>
    </location>
</feature>
<dbReference type="InterPro" id="IPR002104">
    <property type="entry name" value="Integrase_catalytic"/>
</dbReference>
<feature type="active site" evidence="11">
    <location>
        <position position="265"/>
    </location>
</feature>
<comment type="caution">
    <text evidence="14">The sequence shown here is derived from an EMBL/GenBank/DDBJ whole genome shotgun (WGS) entry which is preliminary data.</text>
</comment>
<dbReference type="InterPro" id="IPR010998">
    <property type="entry name" value="Integrase_recombinase_N"/>
</dbReference>
<evidence type="ECO:0000256" key="6">
    <source>
        <dbReference type="ARBA" id="ARBA00022829"/>
    </source>
</evidence>
<keyword evidence="15" id="KW-1185">Reference proteome</keyword>
<dbReference type="SUPFAM" id="SSF56349">
    <property type="entry name" value="DNA breaking-rejoining enzymes"/>
    <property type="match status" value="1"/>
</dbReference>
<dbReference type="Pfam" id="PF00589">
    <property type="entry name" value="Phage_integrase"/>
    <property type="match status" value="1"/>
</dbReference>
<reference evidence="14 15" key="1">
    <citation type="journal article" date="2014" name="Int. J. Syst. Evol. Microbiol.">
        <title>Complete genome sequence of Corynebacterium casei LMG S-19264T (=DSM 44701T), isolated from a smear-ripened cheese.</title>
        <authorList>
            <consortium name="US DOE Joint Genome Institute (JGI-PGF)"/>
            <person name="Walter F."/>
            <person name="Albersmeier A."/>
            <person name="Kalinowski J."/>
            <person name="Ruckert C."/>
        </authorList>
    </citation>
    <scope>NUCLEOTIDE SEQUENCE [LARGE SCALE GENOMIC DNA]</scope>
    <source>
        <strain evidence="14 15">CGMCC 1.9161</strain>
    </source>
</reference>
<comment type="similarity">
    <text evidence="2 11">Belongs to the 'phage' integrase family. XerD subfamily.</text>
</comment>
<organism evidence="14 15">
    <name type="scientific">Salinarimonas ramus</name>
    <dbReference type="NCBI Taxonomy" id="690164"/>
    <lineage>
        <taxon>Bacteria</taxon>
        <taxon>Pseudomonadati</taxon>
        <taxon>Pseudomonadota</taxon>
        <taxon>Alphaproteobacteria</taxon>
        <taxon>Hyphomicrobiales</taxon>
        <taxon>Salinarimonadaceae</taxon>
        <taxon>Salinarimonas</taxon>
    </lineage>
</organism>
<dbReference type="HAMAP" id="MF_01808">
    <property type="entry name" value="Recomb_XerC_XerD"/>
    <property type="match status" value="1"/>
</dbReference>
<protein>
    <recommendedName>
        <fullName evidence="3 11">Tyrosine recombinase XerD</fullName>
    </recommendedName>
</protein>
<evidence type="ECO:0000256" key="10">
    <source>
        <dbReference type="ARBA" id="ARBA00023306"/>
    </source>
</evidence>
<dbReference type="GO" id="GO:0006313">
    <property type="term" value="P:DNA transposition"/>
    <property type="evidence" value="ECO:0007669"/>
    <property type="project" value="UniProtKB-UniRule"/>
</dbReference>
<dbReference type="InterPro" id="IPR023009">
    <property type="entry name" value="Tyrosine_recombinase_XerC/XerD"/>
</dbReference>
<feature type="domain" description="Core-binding (CB)" evidence="13">
    <location>
        <begin position="12"/>
        <end position="97"/>
    </location>
</feature>
<dbReference type="Pfam" id="PF02899">
    <property type="entry name" value="Phage_int_SAM_1"/>
    <property type="match status" value="1"/>
</dbReference>
<evidence type="ECO:0000256" key="4">
    <source>
        <dbReference type="ARBA" id="ARBA00022490"/>
    </source>
</evidence>
<dbReference type="GO" id="GO:0003677">
    <property type="term" value="F:DNA binding"/>
    <property type="evidence" value="ECO:0007669"/>
    <property type="project" value="UniProtKB-UniRule"/>
</dbReference>
<comment type="subunit">
    <text evidence="11">Forms a cyclic heterotetrameric complex composed of two molecules of XerC and two molecules of XerD.</text>
</comment>
<evidence type="ECO:0000259" key="13">
    <source>
        <dbReference type="PROSITE" id="PS51900"/>
    </source>
</evidence>
<dbReference type="InterPro" id="IPR044068">
    <property type="entry name" value="CB"/>
</dbReference>
<dbReference type="PANTHER" id="PTHR30349">
    <property type="entry name" value="PHAGE INTEGRASE-RELATED"/>
    <property type="match status" value="1"/>
</dbReference>
<keyword evidence="9 11" id="KW-0233">DNA recombination</keyword>
<sequence length="329" mass="35472">MSARPAATRRKAGDWRLVGLFLDMLAAERGAARNTLDAYSRDLDDYLDYLAQTGTAAIEARAETIRGFLASIAERGLAASSSARRLSAVRQFHAFLLADGHAAHDPTAAVDGPKLARGLPKTLSIDEVDRLLAVASEAAERADATPKERLRGLRMRCLLEFLYATGLRVSELVALPRNAARARERAIVVRGKGNKERLVPVTEPARAAAQDYLAALEEAGAAGPWLFPADSESGHLTRQAFARDLKALAGAAGIPARLVSPHVLRHAFASHLLQNGADLRVIQELLGHADIATTQIYTHVLDERVAAMVRDLHPLADARPEAATREAEE</sequence>
<keyword evidence="10 11" id="KW-0131">Cell cycle</keyword>
<dbReference type="GO" id="GO:0005737">
    <property type="term" value="C:cytoplasm"/>
    <property type="evidence" value="ECO:0007669"/>
    <property type="project" value="UniProtKB-SubCell"/>
</dbReference>
<evidence type="ECO:0000313" key="14">
    <source>
        <dbReference type="EMBL" id="GGK34693.1"/>
    </source>
</evidence>
<dbReference type="PROSITE" id="PS51900">
    <property type="entry name" value="CB"/>
    <property type="match status" value="1"/>
</dbReference>
<evidence type="ECO:0000313" key="15">
    <source>
        <dbReference type="Proteomes" id="UP000600449"/>
    </source>
</evidence>
<dbReference type="Gene3D" id="1.10.443.10">
    <property type="entry name" value="Intergrase catalytic core"/>
    <property type="match status" value="1"/>
</dbReference>
<dbReference type="GO" id="GO:0007059">
    <property type="term" value="P:chromosome segregation"/>
    <property type="evidence" value="ECO:0007669"/>
    <property type="project" value="UniProtKB-UniRule"/>
</dbReference>